<dbReference type="Proteomes" id="UP001500325">
    <property type="component" value="Unassembled WGS sequence"/>
</dbReference>
<gene>
    <name evidence="2" type="ORF">GCM10023215_19040</name>
</gene>
<reference evidence="3" key="1">
    <citation type="journal article" date="2019" name="Int. J. Syst. Evol. Microbiol.">
        <title>The Global Catalogue of Microorganisms (GCM) 10K type strain sequencing project: providing services to taxonomists for standard genome sequencing and annotation.</title>
        <authorList>
            <consortium name="The Broad Institute Genomics Platform"/>
            <consortium name="The Broad Institute Genome Sequencing Center for Infectious Disease"/>
            <person name="Wu L."/>
            <person name="Ma J."/>
        </authorList>
    </citation>
    <scope>NUCLEOTIDE SEQUENCE [LARGE SCALE GENOMIC DNA]</scope>
    <source>
        <strain evidence="3">JCM 18055</strain>
    </source>
</reference>
<name>A0ABP8WBN4_9PSEU</name>
<organism evidence="2 3">
    <name type="scientific">Pseudonocardia yuanmonensis</name>
    <dbReference type="NCBI Taxonomy" id="1095914"/>
    <lineage>
        <taxon>Bacteria</taxon>
        <taxon>Bacillati</taxon>
        <taxon>Actinomycetota</taxon>
        <taxon>Actinomycetes</taxon>
        <taxon>Pseudonocardiales</taxon>
        <taxon>Pseudonocardiaceae</taxon>
        <taxon>Pseudonocardia</taxon>
    </lineage>
</organism>
<feature type="region of interest" description="Disordered" evidence="1">
    <location>
        <begin position="20"/>
        <end position="88"/>
    </location>
</feature>
<evidence type="ECO:0000313" key="2">
    <source>
        <dbReference type="EMBL" id="GAA4684414.1"/>
    </source>
</evidence>
<comment type="caution">
    <text evidence="2">The sequence shown here is derived from an EMBL/GenBank/DDBJ whole genome shotgun (WGS) entry which is preliminary data.</text>
</comment>
<feature type="compositionally biased region" description="Basic and acidic residues" evidence="1">
    <location>
        <begin position="26"/>
        <end position="62"/>
    </location>
</feature>
<proteinExistence type="predicted"/>
<evidence type="ECO:0000313" key="3">
    <source>
        <dbReference type="Proteomes" id="UP001500325"/>
    </source>
</evidence>
<evidence type="ECO:0000256" key="1">
    <source>
        <dbReference type="SAM" id="MobiDB-lite"/>
    </source>
</evidence>
<dbReference type="EMBL" id="BAABIC010000005">
    <property type="protein sequence ID" value="GAA4684414.1"/>
    <property type="molecule type" value="Genomic_DNA"/>
</dbReference>
<accession>A0ABP8WBN4</accession>
<sequence length="171" mass="18204">MNHRGPHSCARCRACSSGSVFAPASTEHRELGERTAVDPRRRREDDPIQLRRGEAGRADRRSSPGRHGLHPAQPRVGGDGPGQRGGVVLAGDAVERLVGVEQLLEPPLLTRGATPRGIAGVVRGPAHRRQQPVVADQGQAGFPLLDEPAELLVERGGQDDAHDPAPCRTAD</sequence>
<keyword evidence="3" id="KW-1185">Reference proteome</keyword>
<protein>
    <submittedName>
        <fullName evidence="2">Uncharacterized protein</fullName>
    </submittedName>
</protein>